<dbReference type="SUPFAM" id="SSF143081">
    <property type="entry name" value="BB1717-like"/>
    <property type="match status" value="1"/>
</dbReference>
<keyword evidence="3" id="KW-0227">DNA damage</keyword>
<evidence type="ECO:0000256" key="2">
    <source>
        <dbReference type="ARBA" id="ARBA00022670"/>
    </source>
</evidence>
<dbReference type="Proteomes" id="UP000245838">
    <property type="component" value="Chromosome sggmmb4_Chromosome"/>
</dbReference>
<dbReference type="EMBL" id="AP008232">
    <property type="protein sequence ID" value="BAE74851.1"/>
    <property type="molecule type" value="Genomic_DNA"/>
</dbReference>
<dbReference type="OrthoDB" id="6192129at2"/>
<dbReference type="Gene3D" id="3.90.1680.10">
    <property type="entry name" value="SOS response associated peptidase-like"/>
    <property type="match status" value="1"/>
</dbReference>
<evidence type="ECO:0000256" key="1">
    <source>
        <dbReference type="ARBA" id="ARBA00008136"/>
    </source>
</evidence>
<dbReference type="RefSeq" id="WP_011411396.1">
    <property type="nucleotide sequence ID" value="NC_007712.1"/>
</dbReference>
<dbReference type="EC" id="3.4.-.-" evidence="8"/>
<keyword evidence="7" id="KW-0456">Lyase</keyword>
<dbReference type="GO" id="GO:0003697">
    <property type="term" value="F:single-stranded DNA binding"/>
    <property type="evidence" value="ECO:0007669"/>
    <property type="project" value="InterPro"/>
</dbReference>
<evidence type="ECO:0000256" key="8">
    <source>
        <dbReference type="RuleBase" id="RU364100"/>
    </source>
</evidence>
<name>Q2NSM4_SODGM</name>
<evidence type="ECO:0000313" key="11">
    <source>
        <dbReference type="Proteomes" id="UP000001932"/>
    </source>
</evidence>
<dbReference type="Pfam" id="PF02586">
    <property type="entry name" value="SRAP"/>
    <property type="match status" value="1"/>
</dbReference>
<protein>
    <recommendedName>
        <fullName evidence="8">Abasic site processing protein</fullName>
        <ecNumber evidence="8">3.4.-.-</ecNumber>
    </recommendedName>
</protein>
<dbReference type="STRING" id="343509.SG1576"/>
<organism evidence="9 11">
    <name type="scientific">Sodalis glossinidius (strain morsitans)</name>
    <dbReference type="NCBI Taxonomy" id="343509"/>
    <lineage>
        <taxon>Bacteria</taxon>
        <taxon>Pseudomonadati</taxon>
        <taxon>Pseudomonadota</taxon>
        <taxon>Gammaproteobacteria</taxon>
        <taxon>Enterobacterales</taxon>
        <taxon>Bruguierivoracaceae</taxon>
        <taxon>Sodalis</taxon>
    </lineage>
</organism>
<dbReference type="InterPro" id="IPR003738">
    <property type="entry name" value="SRAP"/>
</dbReference>
<dbReference type="InterPro" id="IPR036590">
    <property type="entry name" value="SRAP-like"/>
</dbReference>
<reference evidence="9 11" key="1">
    <citation type="journal article" date="2006" name="Genome Res.">
        <title>Massive genome erosion and functional adaptations provide insights into the symbiotic lifestyle of Sodalis glossinidius in the tsetse host.</title>
        <authorList>
            <person name="Toh H."/>
            <person name="Weiss B.L."/>
            <person name="Perkin S.A.H."/>
            <person name="Yamashita A."/>
            <person name="Oshima K."/>
            <person name="Hattori M."/>
            <person name="Aksoy S."/>
        </authorList>
    </citation>
    <scope>NUCLEOTIDE SEQUENCE [LARGE SCALE GENOMIC DNA]</scope>
    <source>
        <strain evidence="11">morsitans</strain>
        <strain evidence="9">Morsitans</strain>
    </source>
</reference>
<reference evidence="10 12" key="2">
    <citation type="submission" date="2015-05" db="EMBL/GenBank/DDBJ databases">
        <authorList>
            <person name="Goodhead I."/>
        </authorList>
    </citation>
    <scope>NUCLEOTIDE SEQUENCE [LARGE SCALE GENOMIC DNA]</scope>
    <source>
        <strain evidence="10">B4</strain>
        <strain evidence="12">morsitans</strain>
    </source>
</reference>
<evidence type="ECO:0000313" key="10">
    <source>
        <dbReference type="EMBL" id="CRL45688.1"/>
    </source>
</evidence>
<keyword evidence="11" id="KW-1185">Reference proteome</keyword>
<keyword evidence="4 8" id="KW-0378">Hydrolase</keyword>
<evidence type="ECO:0000313" key="9">
    <source>
        <dbReference type="EMBL" id="BAE74851.1"/>
    </source>
</evidence>
<dbReference type="GO" id="GO:0106300">
    <property type="term" value="P:protein-DNA covalent cross-linking repair"/>
    <property type="evidence" value="ECO:0007669"/>
    <property type="project" value="InterPro"/>
</dbReference>
<dbReference type="eggNOG" id="COG2135">
    <property type="taxonomic scope" value="Bacteria"/>
</dbReference>
<proteinExistence type="inferred from homology"/>
<dbReference type="GO" id="GO:0008233">
    <property type="term" value="F:peptidase activity"/>
    <property type="evidence" value="ECO:0007669"/>
    <property type="project" value="UniProtKB-KW"/>
</dbReference>
<evidence type="ECO:0000256" key="7">
    <source>
        <dbReference type="ARBA" id="ARBA00023239"/>
    </source>
</evidence>
<dbReference type="PANTHER" id="PTHR13604">
    <property type="entry name" value="DC12-RELATED"/>
    <property type="match status" value="1"/>
</dbReference>
<keyword evidence="2 8" id="KW-0645">Protease</keyword>
<dbReference type="HOGENOM" id="CLU_035990_10_0_6"/>
<dbReference type="PANTHER" id="PTHR13604:SF0">
    <property type="entry name" value="ABASIC SITE PROCESSING PROTEIN HMCES"/>
    <property type="match status" value="1"/>
</dbReference>
<dbReference type="BioCyc" id="SGLO343509:SGP1_RS14315-MONOMER"/>
<dbReference type="EMBL" id="LN854557">
    <property type="protein sequence ID" value="CRL45688.1"/>
    <property type="molecule type" value="Genomic_DNA"/>
</dbReference>
<keyword evidence="5" id="KW-0190">Covalent protein-DNA linkage</keyword>
<keyword evidence="6" id="KW-0238">DNA-binding</keyword>
<dbReference type="GO" id="GO:0006508">
    <property type="term" value="P:proteolysis"/>
    <property type="evidence" value="ECO:0007669"/>
    <property type="project" value="UniProtKB-KW"/>
</dbReference>
<accession>Q2NSM4</accession>
<evidence type="ECO:0000313" key="12">
    <source>
        <dbReference type="Proteomes" id="UP000245838"/>
    </source>
</evidence>
<evidence type="ECO:0000256" key="3">
    <source>
        <dbReference type="ARBA" id="ARBA00022763"/>
    </source>
</evidence>
<gene>
    <name evidence="10" type="primary">yedK</name>
    <name evidence="9" type="ordered locus">SG1576</name>
    <name evidence="10" type="ORF">SGGMMB4_03675</name>
</gene>
<dbReference type="Proteomes" id="UP000001932">
    <property type="component" value="Chromosome"/>
</dbReference>
<dbReference type="GO" id="GO:0016829">
    <property type="term" value="F:lyase activity"/>
    <property type="evidence" value="ECO:0007669"/>
    <property type="project" value="UniProtKB-KW"/>
</dbReference>
<comment type="similarity">
    <text evidence="1 8">Belongs to the SOS response-associated peptidase family.</text>
</comment>
<sequence length="216" mass="24467">MCGRFAQYEARSDYLAALNSPLACRASEDTLPNGRYNISPGSQALVVNQRDAELHLEAVTWGYHPPWARKHHQPAMVSARAETAPYSRLFKPLWHCGRALILADGWYEWSTDHRHVEHKQPYYIYHAARRPLFFAALGRFNPTSSDTQEDSGVVLLTGPGGVWAGRLTQARGNGLILRLISMPPRPWRKPPRCRRRPLPGIRFPQLSAIFTMTARG</sequence>
<evidence type="ECO:0000256" key="6">
    <source>
        <dbReference type="ARBA" id="ARBA00023125"/>
    </source>
</evidence>
<dbReference type="KEGG" id="sgl:SG1576"/>
<evidence type="ECO:0000256" key="4">
    <source>
        <dbReference type="ARBA" id="ARBA00022801"/>
    </source>
</evidence>
<evidence type="ECO:0000256" key="5">
    <source>
        <dbReference type="ARBA" id="ARBA00023124"/>
    </source>
</evidence>
<dbReference type="AlphaFoldDB" id="Q2NSM4"/>